<dbReference type="EMBL" id="MHMG01000035">
    <property type="protein sequence ID" value="OGZ22793.1"/>
    <property type="molecule type" value="Genomic_DNA"/>
</dbReference>
<gene>
    <name evidence="1" type="ORF">A3A08_01290</name>
</gene>
<proteinExistence type="predicted"/>
<organism evidence="1 2">
    <name type="scientific">Candidatus Nealsonbacteria bacterium RIFCSPLOWO2_01_FULL_41_9</name>
    <dbReference type="NCBI Taxonomy" id="1801671"/>
    <lineage>
        <taxon>Bacteria</taxon>
        <taxon>Candidatus Nealsoniibacteriota</taxon>
    </lineage>
</organism>
<protein>
    <submittedName>
        <fullName evidence="1">Uncharacterized protein</fullName>
    </submittedName>
</protein>
<comment type="caution">
    <text evidence="1">The sequence shown here is derived from an EMBL/GenBank/DDBJ whole genome shotgun (WGS) entry which is preliminary data.</text>
</comment>
<dbReference type="AlphaFoldDB" id="A0A1G2EAA2"/>
<accession>A0A1G2EAA2</accession>
<reference evidence="1 2" key="1">
    <citation type="journal article" date="2016" name="Nat. Commun.">
        <title>Thousands of microbial genomes shed light on interconnected biogeochemical processes in an aquifer system.</title>
        <authorList>
            <person name="Anantharaman K."/>
            <person name="Brown C.T."/>
            <person name="Hug L.A."/>
            <person name="Sharon I."/>
            <person name="Castelle C.J."/>
            <person name="Probst A.J."/>
            <person name="Thomas B.C."/>
            <person name="Singh A."/>
            <person name="Wilkins M.J."/>
            <person name="Karaoz U."/>
            <person name="Brodie E.L."/>
            <person name="Williams K.H."/>
            <person name="Hubbard S.S."/>
            <person name="Banfield J.F."/>
        </authorList>
    </citation>
    <scope>NUCLEOTIDE SEQUENCE [LARGE SCALE GENOMIC DNA]</scope>
</reference>
<evidence type="ECO:0000313" key="1">
    <source>
        <dbReference type="EMBL" id="OGZ22793.1"/>
    </source>
</evidence>
<name>A0A1G2EAA2_9BACT</name>
<evidence type="ECO:0000313" key="2">
    <source>
        <dbReference type="Proteomes" id="UP000176406"/>
    </source>
</evidence>
<sequence>MIFTKFNVWLIEFITPSVSQIVTIADAIVRIKAATPIFLDLLSFCFKYFRAYQSPNGGKNKLTEYTIICLDNDTKGGLFLCGFPQLGQARASSDISRPHSLHFISAIYFIPSYQKTAVLAIK</sequence>
<dbReference type="Proteomes" id="UP000176406">
    <property type="component" value="Unassembled WGS sequence"/>
</dbReference>